<dbReference type="InterPro" id="IPR004843">
    <property type="entry name" value="Calcineurin-like_PHP"/>
</dbReference>
<name>A0AA39UMU3_ACESA</name>
<reference evidence="3" key="2">
    <citation type="submission" date="2023-06" db="EMBL/GenBank/DDBJ databases">
        <authorList>
            <person name="Swenson N.G."/>
            <person name="Wegrzyn J.L."/>
            <person name="Mcevoy S.L."/>
        </authorList>
    </citation>
    <scope>NUCLEOTIDE SEQUENCE</scope>
    <source>
        <strain evidence="3">NS2018</strain>
        <tissue evidence="3">Leaf</tissue>
    </source>
</reference>
<organism evidence="3 4">
    <name type="scientific">Acer saccharum</name>
    <name type="common">Sugar maple</name>
    <dbReference type="NCBI Taxonomy" id="4024"/>
    <lineage>
        <taxon>Eukaryota</taxon>
        <taxon>Viridiplantae</taxon>
        <taxon>Streptophyta</taxon>
        <taxon>Embryophyta</taxon>
        <taxon>Tracheophyta</taxon>
        <taxon>Spermatophyta</taxon>
        <taxon>Magnoliopsida</taxon>
        <taxon>eudicotyledons</taxon>
        <taxon>Gunneridae</taxon>
        <taxon>Pentapetalae</taxon>
        <taxon>rosids</taxon>
        <taxon>malvids</taxon>
        <taxon>Sapindales</taxon>
        <taxon>Sapindaceae</taxon>
        <taxon>Hippocastanoideae</taxon>
        <taxon>Acereae</taxon>
        <taxon>Acer</taxon>
    </lineage>
</organism>
<dbReference type="AlphaFoldDB" id="A0AA39UMU3"/>
<dbReference type="PANTHER" id="PTHR35769:SF2">
    <property type="entry name" value="CALCINEURIN-LIKE METALLO-PHOSPHOESTERASE SUPERFAMILY PROTEIN"/>
    <property type="match status" value="1"/>
</dbReference>
<keyword evidence="4" id="KW-1185">Reference proteome</keyword>
<dbReference type="NCBIfam" id="TIGR04168">
    <property type="entry name" value="TIGR04168 family protein"/>
    <property type="match status" value="1"/>
</dbReference>
<feature type="compositionally biased region" description="Acidic residues" evidence="1">
    <location>
        <begin position="341"/>
        <end position="351"/>
    </location>
</feature>
<evidence type="ECO:0000256" key="1">
    <source>
        <dbReference type="SAM" id="MobiDB-lite"/>
    </source>
</evidence>
<dbReference type="InterPro" id="IPR029052">
    <property type="entry name" value="Metallo-depent_PP-like"/>
</dbReference>
<evidence type="ECO:0000259" key="2">
    <source>
        <dbReference type="Pfam" id="PF00149"/>
    </source>
</evidence>
<dbReference type="PANTHER" id="PTHR35769">
    <property type="entry name" value="CALCINEURIN-LIKE METALLO-PHOSPHOESTERASE SUPERFAMILY PROTEIN"/>
    <property type="match status" value="1"/>
</dbReference>
<dbReference type="GO" id="GO:0016787">
    <property type="term" value="F:hydrolase activity"/>
    <property type="evidence" value="ECO:0007669"/>
    <property type="project" value="InterPro"/>
</dbReference>
<evidence type="ECO:0000313" key="4">
    <source>
        <dbReference type="Proteomes" id="UP001168877"/>
    </source>
</evidence>
<comment type="caution">
    <text evidence="3">The sequence shown here is derived from an EMBL/GenBank/DDBJ whole genome shotgun (WGS) entry which is preliminary data.</text>
</comment>
<sequence length="397" mass="43330">MIGAFINAPALRFLSASTSPKETGSAMSSSAAVRIAVVGDVHDDWDLQEDTKALQLLQPDLVLFTGDFGNENVELVRSVAHLEFPKAVILGNHDSWKTQQFSAKRKDGVQLQLECLGEEHVPYRRLDFPTIKLSIVGGRPFSCGGEQIFRKKLLSARYGVQDMDGSAKRIYKAAMGTPKDHLVVLLAHNGPTGLGSELNDICGKDWLFGGGDHGDPDLAQAISLLKETSKFLSPLVVFGHMHKELAHGNGLRKMIVVDADNTIYLNGAIVPRVKSLIDEQGTPNKIVGTLRVFTTVEILDGRVDKIAETWVTVKGDTTALQKEHIMHKRRAPGSVTGQLEVGEDTLEEEMPEKERGGPAEELEEVTVREENPSQDSKDRIHLSSRAQGCATKSTPGL</sequence>
<feature type="compositionally biased region" description="Polar residues" evidence="1">
    <location>
        <begin position="384"/>
        <end position="397"/>
    </location>
</feature>
<dbReference type="Proteomes" id="UP001168877">
    <property type="component" value="Unassembled WGS sequence"/>
</dbReference>
<protein>
    <recommendedName>
        <fullName evidence="2">Calcineurin-like phosphoesterase domain-containing protein</fullName>
    </recommendedName>
</protein>
<feature type="compositionally biased region" description="Basic and acidic residues" evidence="1">
    <location>
        <begin position="365"/>
        <end position="381"/>
    </location>
</feature>
<reference evidence="3" key="1">
    <citation type="journal article" date="2022" name="Plant J.">
        <title>Strategies of tolerance reflected in two North American maple genomes.</title>
        <authorList>
            <person name="McEvoy S.L."/>
            <person name="Sezen U.U."/>
            <person name="Trouern-Trend A."/>
            <person name="McMahon S.M."/>
            <person name="Schaberg P.G."/>
            <person name="Yang J."/>
            <person name="Wegrzyn J.L."/>
            <person name="Swenson N.G."/>
        </authorList>
    </citation>
    <scope>NUCLEOTIDE SEQUENCE</scope>
    <source>
        <strain evidence="3">NS2018</strain>
    </source>
</reference>
<feature type="domain" description="Calcineurin-like phosphoesterase" evidence="2">
    <location>
        <begin position="34"/>
        <end position="243"/>
    </location>
</feature>
<gene>
    <name evidence="3" type="ORF">LWI29_037867</name>
</gene>
<dbReference type="SUPFAM" id="SSF56300">
    <property type="entry name" value="Metallo-dependent phosphatases"/>
    <property type="match status" value="1"/>
</dbReference>
<dbReference type="CDD" id="cd07397">
    <property type="entry name" value="MPP_NostocDevT-like"/>
    <property type="match status" value="1"/>
</dbReference>
<proteinExistence type="predicted"/>
<dbReference type="Gene3D" id="3.60.21.10">
    <property type="match status" value="1"/>
</dbReference>
<accession>A0AA39UMU3</accession>
<dbReference type="InterPro" id="IPR027629">
    <property type="entry name" value="DevT-like"/>
</dbReference>
<feature type="region of interest" description="Disordered" evidence="1">
    <location>
        <begin position="329"/>
        <end position="397"/>
    </location>
</feature>
<evidence type="ECO:0000313" key="3">
    <source>
        <dbReference type="EMBL" id="KAK0572829.1"/>
    </source>
</evidence>
<dbReference type="Pfam" id="PF00149">
    <property type="entry name" value="Metallophos"/>
    <property type="match status" value="1"/>
</dbReference>
<dbReference type="EMBL" id="JAUESC010000388">
    <property type="protein sequence ID" value="KAK0572829.1"/>
    <property type="molecule type" value="Genomic_DNA"/>
</dbReference>